<accession>A0A285U7Y6</accession>
<dbReference type="InterPro" id="IPR050696">
    <property type="entry name" value="FtsA/MreB"/>
</dbReference>
<keyword evidence="3 5" id="KW-0472">Membrane</keyword>
<dbReference type="Pfam" id="PF02491">
    <property type="entry name" value="SHS2_FTSA"/>
    <property type="match status" value="1"/>
</dbReference>
<dbReference type="GO" id="GO:0009898">
    <property type="term" value="C:cytoplasmic side of plasma membrane"/>
    <property type="evidence" value="ECO:0007669"/>
    <property type="project" value="UniProtKB-UniRule"/>
</dbReference>
<comment type="subunit">
    <text evidence="5">Self-interacts. Interacts with FtsZ.</text>
</comment>
<dbReference type="PANTHER" id="PTHR32432:SF4">
    <property type="entry name" value="CELL DIVISION PROTEIN FTSA"/>
    <property type="match status" value="1"/>
</dbReference>
<dbReference type="Gene3D" id="3.30.420.40">
    <property type="match status" value="2"/>
</dbReference>
<comment type="subcellular location">
    <subcellularLocation>
        <location evidence="5">Cell membrane</location>
        <topology evidence="5">Peripheral membrane protein</topology>
        <orientation evidence="5">Cytoplasmic side</orientation>
    </subcellularLocation>
    <text evidence="5">Localizes to the Z ring in an FtsZ-dependent manner. Targeted to the membrane through a conserved C-terminal amphipathic helix.</text>
</comment>
<dbReference type="EMBL" id="OBQF01000001">
    <property type="protein sequence ID" value="SOC37952.1"/>
    <property type="molecule type" value="Genomic_DNA"/>
</dbReference>
<evidence type="ECO:0000256" key="6">
    <source>
        <dbReference type="SAM" id="MobiDB-lite"/>
    </source>
</evidence>
<dbReference type="HAMAP" id="MF_02033">
    <property type="entry name" value="FtsA"/>
    <property type="match status" value="1"/>
</dbReference>
<dbReference type="CDD" id="cd24048">
    <property type="entry name" value="ASKHA_NBD_FtsA"/>
    <property type="match status" value="1"/>
</dbReference>
<dbReference type="RefSeq" id="WP_097038179.1">
    <property type="nucleotide sequence ID" value="NZ_OBQF01000001.1"/>
</dbReference>
<feature type="compositionally biased region" description="Acidic residues" evidence="6">
    <location>
        <begin position="436"/>
        <end position="447"/>
    </location>
</feature>
<keyword evidence="4 5" id="KW-0131">Cell cycle</keyword>
<evidence type="ECO:0000256" key="4">
    <source>
        <dbReference type="ARBA" id="ARBA00023306"/>
    </source>
</evidence>
<evidence type="ECO:0000256" key="2">
    <source>
        <dbReference type="ARBA" id="ARBA00022618"/>
    </source>
</evidence>
<dbReference type="NCBIfam" id="TIGR01174">
    <property type="entry name" value="ftsA"/>
    <property type="match status" value="1"/>
</dbReference>
<evidence type="ECO:0000256" key="1">
    <source>
        <dbReference type="ARBA" id="ARBA00022475"/>
    </source>
</evidence>
<gene>
    <name evidence="5" type="primary">ftsA</name>
    <name evidence="8" type="ORF">SAMN05878391_0174</name>
</gene>
<evidence type="ECO:0000256" key="3">
    <source>
        <dbReference type="ARBA" id="ARBA00023136"/>
    </source>
</evidence>
<feature type="compositionally biased region" description="Basic and acidic residues" evidence="6">
    <location>
        <begin position="416"/>
        <end position="435"/>
    </location>
</feature>
<comment type="similarity">
    <text evidence="5">Belongs to the FtsA/MreB family.</text>
</comment>
<name>A0A285U7Y6_9STAP</name>
<proteinExistence type="inferred from homology"/>
<dbReference type="AlphaFoldDB" id="A0A285U7Y6"/>
<feature type="domain" description="SHS2" evidence="7">
    <location>
        <begin position="6"/>
        <end position="188"/>
    </location>
</feature>
<evidence type="ECO:0000313" key="9">
    <source>
        <dbReference type="Proteomes" id="UP000219412"/>
    </source>
</evidence>
<evidence type="ECO:0000259" key="7">
    <source>
        <dbReference type="SMART" id="SM00842"/>
    </source>
</evidence>
<dbReference type="GO" id="GO:0032153">
    <property type="term" value="C:cell division site"/>
    <property type="evidence" value="ECO:0007669"/>
    <property type="project" value="UniProtKB-UniRule"/>
</dbReference>
<organism evidence="8 9">
    <name type="scientific">Salinicoccus kekensis</name>
    <dbReference type="NCBI Taxonomy" id="714307"/>
    <lineage>
        <taxon>Bacteria</taxon>
        <taxon>Bacillati</taxon>
        <taxon>Bacillota</taxon>
        <taxon>Bacilli</taxon>
        <taxon>Bacillales</taxon>
        <taxon>Staphylococcaceae</taxon>
        <taxon>Salinicoccus</taxon>
    </lineage>
</organism>
<comment type="function">
    <text evidence="5">Cell division protein that is involved in the assembly of the Z ring. May serve as a membrane anchor for the Z ring.</text>
</comment>
<dbReference type="Proteomes" id="UP000219412">
    <property type="component" value="Unassembled WGS sequence"/>
</dbReference>
<keyword evidence="9" id="KW-1185">Reference proteome</keyword>
<dbReference type="InterPro" id="IPR043129">
    <property type="entry name" value="ATPase_NBD"/>
</dbReference>
<feature type="region of interest" description="Disordered" evidence="6">
    <location>
        <begin position="416"/>
        <end position="467"/>
    </location>
</feature>
<evidence type="ECO:0000313" key="8">
    <source>
        <dbReference type="EMBL" id="SOC37952.1"/>
    </source>
</evidence>
<dbReference type="InterPro" id="IPR020823">
    <property type="entry name" value="Cell_div_FtsA"/>
</dbReference>
<keyword evidence="1 5" id="KW-1003">Cell membrane</keyword>
<protein>
    <recommendedName>
        <fullName evidence="5">Cell division protein FtsA</fullName>
    </recommendedName>
</protein>
<sequence>MKEHYYVALDIGSSSIKTVVGEKFHDGVNIIGIGQTFTDGISKGMITDFDLAKSAIKDTVKKASISSGVEIDEVFLKMPITDSEIKFGEEAIRFGGESTEINGEHIESLLESLREKELGNDLEVVTVFPVHFIVDDLHEVKDPKEMVATQSLAVKAGIILINRTLLINMVKCVEESGLTVLDVYSDAVNYEHVLTDAEAELGSVVIDIGADLTQYAYFERGALEYASSIPVGGNLISSDLSQAFDTPYDIADKMKNQYGHAFFDMANDEDIIRLPQINSDDAIEVTPKDLADIIELRLEEMLLGVFEDLQRKSINKVSGGFIVTGGTANLLGIKELMQDMVSEKVRIHIPNQMGARKPEFSSAISTISSGISFDELLEYVTIGNYDTATETVSAETPEDTDSNFFSGLFKTRKDKNDAVERPVEAEPVQHEKVQDDSEYEEYTDYSYEDDKKVNDNSGEKRPKESKDVSGYMKKLFKNLFE</sequence>
<dbReference type="InterPro" id="IPR003494">
    <property type="entry name" value="SHS2_FtsA"/>
</dbReference>
<reference evidence="9" key="1">
    <citation type="submission" date="2017-08" db="EMBL/GenBank/DDBJ databases">
        <authorList>
            <person name="Varghese N."/>
            <person name="Submissions S."/>
        </authorList>
    </citation>
    <scope>NUCLEOTIDE SEQUENCE [LARGE SCALE GENOMIC DNA]</scope>
    <source>
        <strain evidence="9">DSM 23173</strain>
    </source>
</reference>
<dbReference type="SMART" id="SM00842">
    <property type="entry name" value="FtsA"/>
    <property type="match status" value="1"/>
</dbReference>
<evidence type="ECO:0000256" key="5">
    <source>
        <dbReference type="HAMAP-Rule" id="MF_02033"/>
    </source>
</evidence>
<dbReference type="GO" id="GO:0043093">
    <property type="term" value="P:FtsZ-dependent cytokinesis"/>
    <property type="evidence" value="ECO:0007669"/>
    <property type="project" value="UniProtKB-UniRule"/>
</dbReference>
<feature type="compositionally biased region" description="Basic and acidic residues" evidence="6">
    <location>
        <begin position="448"/>
        <end position="467"/>
    </location>
</feature>
<keyword evidence="2 5" id="KW-0132">Cell division</keyword>
<dbReference type="PANTHER" id="PTHR32432">
    <property type="entry name" value="CELL DIVISION PROTEIN FTSA-RELATED"/>
    <property type="match status" value="1"/>
</dbReference>
<dbReference type="Pfam" id="PF14450">
    <property type="entry name" value="FtsA"/>
    <property type="match status" value="1"/>
</dbReference>
<dbReference type="OrthoDB" id="9768127at2"/>
<dbReference type="Gene3D" id="3.30.1490.110">
    <property type="match status" value="1"/>
</dbReference>
<dbReference type="SUPFAM" id="SSF53067">
    <property type="entry name" value="Actin-like ATPase domain"/>
    <property type="match status" value="2"/>
</dbReference>